<keyword evidence="2" id="KW-0378">Hydrolase</keyword>
<evidence type="ECO:0000313" key="2">
    <source>
        <dbReference type="EMBL" id="UWM53455.1"/>
    </source>
</evidence>
<proteinExistence type="inferred from homology"/>
<accession>A0A9E7R2J1</accession>
<dbReference type="SFLD" id="SFLDS00003">
    <property type="entry name" value="Haloacid_Dehalogenase"/>
    <property type="match status" value="1"/>
</dbReference>
<dbReference type="InterPro" id="IPR006439">
    <property type="entry name" value="HAD-SF_hydro_IA"/>
</dbReference>
<gene>
    <name evidence="2" type="ORF">N0B31_15070</name>
</gene>
<dbReference type="SFLD" id="SFLDG01129">
    <property type="entry name" value="C1.5:_HAD__Beta-PGM__Phosphata"/>
    <property type="match status" value="1"/>
</dbReference>
<dbReference type="PANTHER" id="PTHR43434:SF1">
    <property type="entry name" value="PHOSPHOGLYCOLATE PHOSPHATASE"/>
    <property type="match status" value="1"/>
</dbReference>
<reference evidence="2" key="1">
    <citation type="submission" date="2022-09" db="EMBL/GenBank/DDBJ databases">
        <title>Diverse halophilic archaea isolated from saline environments.</title>
        <authorList>
            <person name="Cui H.-L."/>
        </authorList>
    </citation>
    <scope>NUCLEOTIDE SEQUENCE</scope>
    <source>
        <strain evidence="2">ZS-35-S2</strain>
    </source>
</reference>
<keyword evidence="3" id="KW-1185">Reference proteome</keyword>
<evidence type="ECO:0000313" key="3">
    <source>
        <dbReference type="Proteomes" id="UP001057580"/>
    </source>
</evidence>
<dbReference type="EMBL" id="CP104003">
    <property type="protein sequence ID" value="UWM53455.1"/>
    <property type="molecule type" value="Genomic_DNA"/>
</dbReference>
<organism evidence="2 3">
    <name type="scientific">Salinirubellus salinus</name>
    <dbReference type="NCBI Taxonomy" id="1364945"/>
    <lineage>
        <taxon>Archaea</taxon>
        <taxon>Methanobacteriati</taxon>
        <taxon>Methanobacteriota</taxon>
        <taxon>Stenosarchaea group</taxon>
        <taxon>Halobacteria</taxon>
        <taxon>Halobacteriales</taxon>
        <taxon>Natronomonadaceae</taxon>
        <taxon>Salinirubellus</taxon>
    </lineage>
</organism>
<protein>
    <submittedName>
        <fullName evidence="2">HAD family hydrolase</fullName>
    </submittedName>
</protein>
<evidence type="ECO:0000256" key="1">
    <source>
        <dbReference type="ARBA" id="ARBA00007958"/>
    </source>
</evidence>
<dbReference type="GO" id="GO:0008967">
    <property type="term" value="F:phosphoglycolate phosphatase activity"/>
    <property type="evidence" value="ECO:0007669"/>
    <property type="project" value="TreeGrafter"/>
</dbReference>
<dbReference type="AlphaFoldDB" id="A0A9E7R2J1"/>
<dbReference type="SUPFAM" id="SSF56784">
    <property type="entry name" value="HAD-like"/>
    <property type="match status" value="1"/>
</dbReference>
<dbReference type="Gene3D" id="3.40.50.1000">
    <property type="entry name" value="HAD superfamily/HAD-like"/>
    <property type="match status" value="1"/>
</dbReference>
<dbReference type="InterPro" id="IPR050155">
    <property type="entry name" value="HAD-like_hydrolase_sf"/>
</dbReference>
<dbReference type="PANTHER" id="PTHR43434">
    <property type="entry name" value="PHOSPHOGLYCOLATE PHOSPHATASE"/>
    <property type="match status" value="1"/>
</dbReference>
<dbReference type="InterPro" id="IPR023214">
    <property type="entry name" value="HAD_sf"/>
</dbReference>
<name>A0A9E7R2J1_9EURY</name>
<comment type="similarity">
    <text evidence="1">Belongs to the HAD-like hydrolase superfamily.</text>
</comment>
<dbReference type="Pfam" id="PF00702">
    <property type="entry name" value="Hydrolase"/>
    <property type="match status" value="1"/>
</dbReference>
<sequence>MTSEDRVVLFDMDGVLLEGHANDTTGYEAGLTRTLEEYDLTVTDAERAGLAGYEYDRAFVEACEAVGVDPVAFYDTRERHSERWFAERVEAGVRTRYADVATLSGLAERHQLGLVSNNYDGVVRTVVDHHDLPPFAFVRGRDPGVEGFHRRKPDPHYLKAAVAALGADHGLYVGDRETDLLAAERAGLDGVLLRREHNADIDPAVDPAAELDSLADLETLLGG</sequence>
<dbReference type="GO" id="GO:0006281">
    <property type="term" value="P:DNA repair"/>
    <property type="evidence" value="ECO:0007669"/>
    <property type="project" value="TreeGrafter"/>
</dbReference>
<dbReference type="GeneID" id="74943770"/>
<dbReference type="KEGG" id="ssai:N0B31_15070"/>
<dbReference type="InterPro" id="IPR036412">
    <property type="entry name" value="HAD-like_sf"/>
</dbReference>
<dbReference type="NCBIfam" id="TIGR01549">
    <property type="entry name" value="HAD-SF-IA-v1"/>
    <property type="match status" value="1"/>
</dbReference>
<dbReference type="Proteomes" id="UP001057580">
    <property type="component" value="Chromosome"/>
</dbReference>
<dbReference type="RefSeq" id="WP_260592449.1">
    <property type="nucleotide sequence ID" value="NZ_CP104003.1"/>
</dbReference>